<dbReference type="Pfam" id="PF05050">
    <property type="entry name" value="Methyltransf_21"/>
    <property type="match status" value="1"/>
</dbReference>
<comment type="caution">
    <text evidence="2">The sequence shown here is derived from an EMBL/GenBank/DDBJ whole genome shotgun (WGS) entry which is preliminary data.</text>
</comment>
<evidence type="ECO:0000259" key="1">
    <source>
        <dbReference type="Pfam" id="PF05050"/>
    </source>
</evidence>
<accession>A0A845UAC1</accession>
<dbReference type="GO" id="GO:0008168">
    <property type="term" value="F:methyltransferase activity"/>
    <property type="evidence" value="ECO:0007669"/>
    <property type="project" value="UniProtKB-KW"/>
</dbReference>
<protein>
    <submittedName>
        <fullName evidence="2">FkbM family methyltransferase</fullName>
    </submittedName>
</protein>
<feature type="domain" description="Methyltransferase FkbM" evidence="1">
    <location>
        <begin position="29"/>
        <end position="189"/>
    </location>
</feature>
<dbReference type="EMBL" id="WNJL01000035">
    <property type="protein sequence ID" value="NDU42851.1"/>
    <property type="molecule type" value="Genomic_DNA"/>
</dbReference>
<keyword evidence="2" id="KW-0489">Methyltransferase</keyword>
<dbReference type="InterPro" id="IPR029063">
    <property type="entry name" value="SAM-dependent_MTases_sf"/>
</dbReference>
<name>A0A845UAC1_9PROT</name>
<reference evidence="2" key="1">
    <citation type="submission" date="2019-11" db="EMBL/GenBank/DDBJ databases">
        <title>Acidithiobacillus ferrianus sp. nov.: a facultatively anaerobic and extremely acidophilic chemolithoautotroph.</title>
        <authorList>
            <person name="Norris P.R."/>
            <person name="Falagan C."/>
            <person name="Moya-Beltran A."/>
            <person name="Castro M."/>
            <person name="Quatrini R."/>
            <person name="Johnson D.B."/>
        </authorList>
    </citation>
    <scope>NUCLEOTIDE SEQUENCE [LARGE SCALE GENOMIC DNA]</scope>
    <source>
        <strain evidence="2">MG</strain>
    </source>
</reference>
<keyword evidence="2" id="KW-0808">Transferase</keyword>
<dbReference type="GO" id="GO:0032259">
    <property type="term" value="P:methylation"/>
    <property type="evidence" value="ECO:0007669"/>
    <property type="project" value="UniProtKB-KW"/>
</dbReference>
<organism evidence="2">
    <name type="scientific">Acidithiobacillus ferrianus</name>
    <dbReference type="NCBI Taxonomy" id="2678518"/>
    <lineage>
        <taxon>Bacteria</taxon>
        <taxon>Pseudomonadati</taxon>
        <taxon>Pseudomonadota</taxon>
        <taxon>Acidithiobacillia</taxon>
        <taxon>Acidithiobacillales</taxon>
        <taxon>Acidithiobacillaceae</taxon>
        <taxon>Acidithiobacillus</taxon>
    </lineage>
</organism>
<dbReference type="Gene3D" id="3.40.50.150">
    <property type="entry name" value="Vaccinia Virus protein VP39"/>
    <property type="match status" value="1"/>
</dbReference>
<sequence>MAWISYAQNFEDVMLLRALKNIQSGFYIDVGAQHPRIDSVSRAFYDRGWRGIHVEPVPVYAALLRADRPDETVVQAALGKQRGEVTFYVVRETGLSTAIPSIAEEHAHNGFPVDRIDVQQSTLTAVFKMAAGREIHWLKIDVEGSEPDVLRGWLRNRARPWIVVVESTLPLSEVPLDPVWERALLRRGYGFVYFDGLNRFYVHRDHADLSAAFSHGACVFDDFALSGLASAPFCKHLLEQQHEEGTHVG</sequence>
<proteinExistence type="predicted"/>
<dbReference type="RefSeq" id="WP_163098088.1">
    <property type="nucleotide sequence ID" value="NZ_CP127523.1"/>
</dbReference>
<dbReference type="NCBIfam" id="TIGR01444">
    <property type="entry name" value="fkbM_fam"/>
    <property type="match status" value="1"/>
</dbReference>
<evidence type="ECO:0000313" key="2">
    <source>
        <dbReference type="EMBL" id="NDU42851.1"/>
    </source>
</evidence>
<dbReference type="InterPro" id="IPR006342">
    <property type="entry name" value="FkbM_mtfrase"/>
</dbReference>
<dbReference type="AlphaFoldDB" id="A0A845UAC1"/>
<gene>
    <name evidence="2" type="ORF">GL267_09450</name>
</gene>
<dbReference type="SUPFAM" id="SSF53335">
    <property type="entry name" value="S-adenosyl-L-methionine-dependent methyltransferases"/>
    <property type="match status" value="1"/>
</dbReference>